<protein>
    <submittedName>
        <fullName evidence="2">Uncharacterized protein</fullName>
    </submittedName>
</protein>
<keyword evidence="1" id="KW-1133">Transmembrane helix</keyword>
<accession>A0ABR3SHW6</accession>
<organism evidence="2 3">
    <name type="scientific">Neofusicoccum ribis</name>
    <dbReference type="NCBI Taxonomy" id="45134"/>
    <lineage>
        <taxon>Eukaryota</taxon>
        <taxon>Fungi</taxon>
        <taxon>Dikarya</taxon>
        <taxon>Ascomycota</taxon>
        <taxon>Pezizomycotina</taxon>
        <taxon>Dothideomycetes</taxon>
        <taxon>Dothideomycetes incertae sedis</taxon>
        <taxon>Botryosphaeriales</taxon>
        <taxon>Botryosphaeriaceae</taxon>
        <taxon>Neofusicoccum</taxon>
    </lineage>
</organism>
<dbReference type="PANTHER" id="PTHR40466:SF1">
    <property type="entry name" value="FUNGAL PROTEIN"/>
    <property type="match status" value="1"/>
</dbReference>
<gene>
    <name evidence="2" type="ORF">SLS56_009237</name>
</gene>
<evidence type="ECO:0000313" key="3">
    <source>
        <dbReference type="Proteomes" id="UP001521116"/>
    </source>
</evidence>
<evidence type="ECO:0000256" key="1">
    <source>
        <dbReference type="SAM" id="Phobius"/>
    </source>
</evidence>
<feature type="transmembrane region" description="Helical" evidence="1">
    <location>
        <begin position="56"/>
        <end position="74"/>
    </location>
</feature>
<keyword evidence="3" id="KW-1185">Reference proteome</keyword>
<keyword evidence="1" id="KW-0812">Transmembrane</keyword>
<name>A0ABR3SHW6_9PEZI</name>
<dbReference type="PANTHER" id="PTHR40466">
    <property type="entry name" value="EXPRESSED PROTEIN"/>
    <property type="match status" value="1"/>
</dbReference>
<dbReference type="InterPro" id="IPR039965">
    <property type="entry name" value="C3H7.08c"/>
</dbReference>
<evidence type="ECO:0000313" key="2">
    <source>
        <dbReference type="EMBL" id="KAL1621351.1"/>
    </source>
</evidence>
<comment type="caution">
    <text evidence="2">The sequence shown here is derived from an EMBL/GenBank/DDBJ whole genome shotgun (WGS) entry which is preliminary data.</text>
</comment>
<sequence>MIPLLTRYAAAGASRSLPRTLPATRVLPGTIRKASTESNPQAKDLFARFAKLDPELYGILTVTLGAIGAFAYFFGKPQATPLQRASDCLPVLKSSLHKLTLCLHLPAGNPTSATDSRKVPAVQGSEPWRTEGTHGKYMYYPQGDTKNAPREAPSALNVVVLPEVNLPKELHEKYNKWGKPEWEL</sequence>
<keyword evidence="1" id="KW-0472">Membrane</keyword>
<dbReference type="EMBL" id="JAJVDC020000152">
    <property type="protein sequence ID" value="KAL1621351.1"/>
    <property type="molecule type" value="Genomic_DNA"/>
</dbReference>
<reference evidence="2 3" key="1">
    <citation type="submission" date="2024-02" db="EMBL/GenBank/DDBJ databases">
        <title>De novo assembly and annotation of 12 fungi associated with fruit tree decline syndrome in Ontario, Canada.</title>
        <authorList>
            <person name="Sulman M."/>
            <person name="Ellouze W."/>
            <person name="Ilyukhin E."/>
        </authorList>
    </citation>
    <scope>NUCLEOTIDE SEQUENCE [LARGE SCALE GENOMIC DNA]</scope>
    <source>
        <strain evidence="2 3">M1-105</strain>
    </source>
</reference>
<dbReference type="Proteomes" id="UP001521116">
    <property type="component" value="Unassembled WGS sequence"/>
</dbReference>
<proteinExistence type="predicted"/>